<keyword evidence="2" id="KW-0964">Secreted</keyword>
<evidence type="ECO:0000256" key="2">
    <source>
        <dbReference type="ARBA" id="ARBA00022525"/>
    </source>
</evidence>
<dbReference type="SMART" id="SM00020">
    <property type="entry name" value="Tryp_SPc"/>
    <property type="match status" value="1"/>
</dbReference>
<feature type="domain" description="Peptidase S1" evidence="9">
    <location>
        <begin position="299"/>
        <end position="486"/>
    </location>
</feature>
<evidence type="ECO:0000256" key="4">
    <source>
        <dbReference type="ARBA" id="ARBA00022729"/>
    </source>
</evidence>
<dbReference type="SUPFAM" id="SSF50494">
    <property type="entry name" value="Trypsin-like serine proteases"/>
    <property type="match status" value="2"/>
</dbReference>
<reference evidence="10" key="1">
    <citation type="submission" date="2022-08" db="UniProtKB">
        <authorList>
            <consortium name="EnsemblMetazoa"/>
        </authorList>
    </citation>
    <scope>IDENTIFICATION</scope>
    <source>
        <strain evidence="10">Dongola</strain>
    </source>
</reference>
<dbReference type="PANTHER" id="PTHR24256">
    <property type="entry name" value="TRYPTASE-RELATED"/>
    <property type="match status" value="1"/>
</dbReference>
<evidence type="ECO:0000256" key="1">
    <source>
        <dbReference type="ARBA" id="ARBA00004613"/>
    </source>
</evidence>
<evidence type="ECO:0000256" key="5">
    <source>
        <dbReference type="ARBA" id="ARBA00022859"/>
    </source>
</evidence>
<dbReference type="EMBL" id="APCN01001554">
    <property type="status" value="NOT_ANNOTATED_CDS"/>
    <property type="molecule type" value="Genomic_DNA"/>
</dbReference>
<keyword evidence="5" id="KW-0391">Immunity</keyword>
<evidence type="ECO:0000256" key="3">
    <source>
        <dbReference type="ARBA" id="ARBA00022588"/>
    </source>
</evidence>
<evidence type="ECO:0000256" key="8">
    <source>
        <dbReference type="ARBA" id="ARBA00024195"/>
    </source>
</evidence>
<protein>
    <recommendedName>
        <fullName evidence="9">Peptidase S1 domain-containing protein</fullName>
    </recommendedName>
</protein>
<dbReference type="InterPro" id="IPR043504">
    <property type="entry name" value="Peptidase_S1_PA_chymotrypsin"/>
</dbReference>
<organism evidence="10 11">
    <name type="scientific">Anopheles arabiensis</name>
    <name type="common">Mosquito</name>
    <dbReference type="NCBI Taxonomy" id="7173"/>
    <lineage>
        <taxon>Eukaryota</taxon>
        <taxon>Metazoa</taxon>
        <taxon>Ecdysozoa</taxon>
        <taxon>Arthropoda</taxon>
        <taxon>Hexapoda</taxon>
        <taxon>Insecta</taxon>
        <taxon>Pterygota</taxon>
        <taxon>Neoptera</taxon>
        <taxon>Endopterygota</taxon>
        <taxon>Diptera</taxon>
        <taxon>Nematocera</taxon>
        <taxon>Culicoidea</taxon>
        <taxon>Culicidae</taxon>
        <taxon>Anophelinae</taxon>
        <taxon>Anopheles</taxon>
    </lineage>
</organism>
<accession>A0A182HWX0</accession>
<dbReference type="Pfam" id="PF00089">
    <property type="entry name" value="Trypsin"/>
    <property type="match status" value="2"/>
</dbReference>
<feature type="domain" description="Peptidase S1" evidence="9">
    <location>
        <begin position="46"/>
        <end position="263"/>
    </location>
</feature>
<evidence type="ECO:0000259" key="9">
    <source>
        <dbReference type="PROSITE" id="PS50240"/>
    </source>
</evidence>
<keyword evidence="4" id="KW-0732">Signal</keyword>
<sequence>MKISAAVVLCSVVVAAFIGRVIASDVEQLVEDSSAIPRAPAGNRLATDGYTPFSGQFPFFAYLEVAIVNFSSIVCAGGLITPSYILAVARGCLKVSDTQVIRYGTAALAYRNYPWEQRINFSANAIRLHPTEDIALTRLDYPVTLNKYVQPIRLPKLSDSRTYVNMEGTTVGSYRYLRNRVMSNAQCTKEHPYFNATNVDICTDRYIGGAFCGDSLGSPLTIEDGNGVVLIGLANKIYYCEYNYPTGYARVSSFRNWIQIVVYSVSVATLVGRVVASDVEPLKENTSDIQALSSTNRLATNGYKSLPGQFLYHAYMHIRKESELSNYTSVCDGALVTSNYILSVAQGCLQVGSMQTIRNGTAILAFNTNNWEQRITFSGSAINLHPYKSIGLVRLDYPATLNEHVQLIRLPKLTDSRSYEGMEGTTSNQYRSYVRNRVMSNAHCSQEHPNFNATDMDICTDRYIGGAFCGTSLGSPLTIEDENAAW</sequence>
<dbReference type="PROSITE" id="PS50240">
    <property type="entry name" value="TRYPSIN_DOM"/>
    <property type="match status" value="2"/>
</dbReference>
<comment type="subcellular location">
    <subcellularLocation>
        <location evidence="1">Secreted</location>
    </subcellularLocation>
</comment>
<dbReference type="Gene3D" id="2.40.10.10">
    <property type="entry name" value="Trypsin-like serine proteases"/>
    <property type="match status" value="3"/>
</dbReference>
<proteinExistence type="inferred from homology"/>
<dbReference type="EnsemblMetazoa" id="AARA005799-RA">
    <property type="protein sequence ID" value="AARA005799-PA"/>
    <property type="gene ID" value="AARA005799"/>
</dbReference>
<dbReference type="GO" id="GO:0004252">
    <property type="term" value="F:serine-type endopeptidase activity"/>
    <property type="evidence" value="ECO:0007669"/>
    <property type="project" value="InterPro"/>
</dbReference>
<dbReference type="EMBL" id="APCN01001555">
    <property type="status" value="NOT_ANNOTATED_CDS"/>
    <property type="molecule type" value="Genomic_DNA"/>
</dbReference>
<dbReference type="InterPro" id="IPR051487">
    <property type="entry name" value="Ser/Thr_Proteases_Immune/Dev"/>
</dbReference>
<dbReference type="Proteomes" id="UP000075840">
    <property type="component" value="Unassembled WGS sequence"/>
</dbReference>
<dbReference type="VEuPathDB" id="VectorBase:AARA005799"/>
<evidence type="ECO:0000256" key="6">
    <source>
        <dbReference type="ARBA" id="ARBA00023157"/>
    </source>
</evidence>
<keyword evidence="3" id="KW-0399">Innate immunity</keyword>
<dbReference type="GO" id="GO:0005576">
    <property type="term" value="C:extracellular region"/>
    <property type="evidence" value="ECO:0007669"/>
    <property type="project" value="UniProtKB-SubCell"/>
</dbReference>
<dbReference type="AlphaFoldDB" id="A0A182HWX0"/>
<keyword evidence="7" id="KW-0325">Glycoprotein</keyword>
<keyword evidence="6" id="KW-1015">Disulfide bond</keyword>
<dbReference type="GO" id="GO:0045087">
    <property type="term" value="P:innate immune response"/>
    <property type="evidence" value="ECO:0007669"/>
    <property type="project" value="UniProtKB-KW"/>
</dbReference>
<evidence type="ECO:0000313" key="10">
    <source>
        <dbReference type="EnsemblMetazoa" id="AARA005799-PA"/>
    </source>
</evidence>
<keyword evidence="11" id="KW-1185">Reference proteome</keyword>
<name>A0A182HWX0_ANOAR</name>
<dbReference type="InterPro" id="IPR009003">
    <property type="entry name" value="Peptidase_S1_PA"/>
</dbReference>
<dbReference type="InterPro" id="IPR001254">
    <property type="entry name" value="Trypsin_dom"/>
</dbReference>
<evidence type="ECO:0000256" key="7">
    <source>
        <dbReference type="ARBA" id="ARBA00023180"/>
    </source>
</evidence>
<dbReference type="VEuPathDB" id="VectorBase:AARA21_000316"/>
<evidence type="ECO:0000313" key="11">
    <source>
        <dbReference type="Proteomes" id="UP000075840"/>
    </source>
</evidence>
<dbReference type="GO" id="GO:0006508">
    <property type="term" value="P:proteolysis"/>
    <property type="evidence" value="ECO:0007669"/>
    <property type="project" value="InterPro"/>
</dbReference>
<comment type="similarity">
    <text evidence="8">Belongs to the peptidase S1 family. CLIP subfamily.</text>
</comment>